<keyword evidence="2" id="KW-1185">Reference proteome</keyword>
<evidence type="ECO:0000313" key="2">
    <source>
        <dbReference type="Proteomes" id="UP000324222"/>
    </source>
</evidence>
<dbReference type="EMBL" id="VSRR010000228">
    <property type="protein sequence ID" value="MPC12646.1"/>
    <property type="molecule type" value="Genomic_DNA"/>
</dbReference>
<evidence type="ECO:0000313" key="1">
    <source>
        <dbReference type="EMBL" id="MPC12646.1"/>
    </source>
</evidence>
<dbReference type="Proteomes" id="UP000324222">
    <property type="component" value="Unassembled WGS sequence"/>
</dbReference>
<protein>
    <submittedName>
        <fullName evidence="1">Uncharacterized protein</fullName>
    </submittedName>
</protein>
<name>A0A5B7CWF9_PORTR</name>
<gene>
    <name evidence="1" type="ORF">E2C01_005350</name>
</gene>
<reference evidence="1 2" key="1">
    <citation type="submission" date="2019-05" db="EMBL/GenBank/DDBJ databases">
        <title>Another draft genome of Portunus trituberculatus and its Hox gene families provides insights of decapod evolution.</title>
        <authorList>
            <person name="Jeong J.-H."/>
            <person name="Song I."/>
            <person name="Kim S."/>
            <person name="Choi T."/>
            <person name="Kim D."/>
            <person name="Ryu S."/>
            <person name="Kim W."/>
        </authorList>
    </citation>
    <scope>NUCLEOTIDE SEQUENCE [LARGE SCALE GENOMIC DNA]</scope>
    <source>
        <tissue evidence="1">Muscle</tissue>
    </source>
</reference>
<organism evidence="1 2">
    <name type="scientific">Portunus trituberculatus</name>
    <name type="common">Swimming crab</name>
    <name type="synonym">Neptunus trituberculatus</name>
    <dbReference type="NCBI Taxonomy" id="210409"/>
    <lineage>
        <taxon>Eukaryota</taxon>
        <taxon>Metazoa</taxon>
        <taxon>Ecdysozoa</taxon>
        <taxon>Arthropoda</taxon>
        <taxon>Crustacea</taxon>
        <taxon>Multicrustacea</taxon>
        <taxon>Malacostraca</taxon>
        <taxon>Eumalacostraca</taxon>
        <taxon>Eucarida</taxon>
        <taxon>Decapoda</taxon>
        <taxon>Pleocyemata</taxon>
        <taxon>Brachyura</taxon>
        <taxon>Eubrachyura</taxon>
        <taxon>Portunoidea</taxon>
        <taxon>Portunidae</taxon>
        <taxon>Portuninae</taxon>
        <taxon>Portunus</taxon>
    </lineage>
</organism>
<proteinExistence type="predicted"/>
<comment type="caution">
    <text evidence="1">The sequence shown here is derived from an EMBL/GenBank/DDBJ whole genome shotgun (WGS) entry which is preliminary data.</text>
</comment>
<accession>A0A5B7CWF9</accession>
<dbReference type="AlphaFoldDB" id="A0A5B7CWF9"/>
<sequence length="70" mass="7785">MPPPLPVNATPTSPATCHTHASYHSLKFSLQPHLSFSRSSQPLQFRNVTIYTNAIRYSILSYVLAGILED</sequence>